<organism evidence="1 2">
    <name type="scientific">Verticillium nonalfalfae</name>
    <dbReference type="NCBI Taxonomy" id="1051616"/>
    <lineage>
        <taxon>Eukaryota</taxon>
        <taxon>Fungi</taxon>
        <taxon>Dikarya</taxon>
        <taxon>Ascomycota</taxon>
        <taxon>Pezizomycotina</taxon>
        <taxon>Sordariomycetes</taxon>
        <taxon>Hypocreomycetidae</taxon>
        <taxon>Glomerellales</taxon>
        <taxon>Plectosphaerellaceae</taxon>
        <taxon>Verticillium</taxon>
    </lineage>
</organism>
<comment type="caution">
    <text evidence="1">The sequence shown here is derived from an EMBL/GenBank/DDBJ whole genome shotgun (WGS) entry which is preliminary data.</text>
</comment>
<reference evidence="1 2" key="1">
    <citation type="submission" date="2018-10" db="EMBL/GenBank/DDBJ databases">
        <title>Genome sequence of Verticillium nonalfalfae VnAa140.</title>
        <authorList>
            <person name="Stajich J.E."/>
            <person name="Kasson M.T."/>
        </authorList>
    </citation>
    <scope>NUCLEOTIDE SEQUENCE [LARGE SCALE GENOMIC DNA]</scope>
    <source>
        <strain evidence="1 2">VnAa140</strain>
    </source>
</reference>
<dbReference type="AlphaFoldDB" id="A0A3M9YM89"/>
<keyword evidence="2" id="KW-1185">Reference proteome</keyword>
<sequence length="108" mass="12625">MALEITTPNPGEPGTWLSFDHPSSQWIRNSHRAADLYDKGIKFYRKEDLVNIEKEVSEYYVREFFNLPRIDWTVLRMRNPLHGVLKPIWRVSPGMFERAASEDGCSRG</sequence>
<accession>A0A3M9YM89</accession>
<dbReference type="RefSeq" id="XP_028498328.1">
    <property type="nucleotide sequence ID" value="XM_028643277.1"/>
</dbReference>
<proteinExistence type="predicted"/>
<dbReference type="Proteomes" id="UP000267145">
    <property type="component" value="Unassembled WGS sequence"/>
</dbReference>
<protein>
    <submittedName>
        <fullName evidence="1">Uncharacterized protein</fullName>
    </submittedName>
</protein>
<name>A0A3M9YM89_9PEZI</name>
<dbReference type="GeneID" id="39612890"/>
<gene>
    <name evidence="1" type="ORF">D7B24_009201</name>
</gene>
<evidence type="ECO:0000313" key="2">
    <source>
        <dbReference type="Proteomes" id="UP000267145"/>
    </source>
</evidence>
<evidence type="ECO:0000313" key="1">
    <source>
        <dbReference type="EMBL" id="RNJ60170.1"/>
    </source>
</evidence>
<dbReference type="EMBL" id="RBVV01000009">
    <property type="protein sequence ID" value="RNJ60170.1"/>
    <property type="molecule type" value="Genomic_DNA"/>
</dbReference>